<sequence>MCIISPVRWYRMRHENFHTNGVLVGLRVTSGDSGGRGCGCANGRAETPPSDVGRPRRRIEVVVKAIAISALTFGSTLTLFMFESVTFLRKSSMTSRRTGKCTPLAGRKRLNVISFKNIRFELLFRFEIETLVFVCFGRDSTSYEHHEASMRSCACVLIPR</sequence>
<protein>
    <submittedName>
        <fullName evidence="2">Uncharacterized protein</fullName>
    </submittedName>
</protein>
<evidence type="ECO:0000313" key="3">
    <source>
        <dbReference type="Proteomes" id="UP000299102"/>
    </source>
</evidence>
<gene>
    <name evidence="2" type="ORF">EVAR_52459_1</name>
</gene>
<dbReference type="Proteomes" id="UP000299102">
    <property type="component" value="Unassembled WGS sequence"/>
</dbReference>
<reference evidence="2 3" key="1">
    <citation type="journal article" date="2019" name="Commun. Biol.">
        <title>The bagworm genome reveals a unique fibroin gene that provides high tensile strength.</title>
        <authorList>
            <person name="Kono N."/>
            <person name="Nakamura H."/>
            <person name="Ohtoshi R."/>
            <person name="Tomita M."/>
            <person name="Numata K."/>
            <person name="Arakawa K."/>
        </authorList>
    </citation>
    <scope>NUCLEOTIDE SEQUENCE [LARGE SCALE GENOMIC DNA]</scope>
</reference>
<dbReference type="EMBL" id="BGZK01001518">
    <property type="protein sequence ID" value="GBP81560.1"/>
    <property type="molecule type" value="Genomic_DNA"/>
</dbReference>
<dbReference type="AlphaFoldDB" id="A0A4C1Z1Z9"/>
<feature type="transmembrane region" description="Helical" evidence="1">
    <location>
        <begin position="61"/>
        <end position="82"/>
    </location>
</feature>
<accession>A0A4C1Z1Z9</accession>
<evidence type="ECO:0000256" key="1">
    <source>
        <dbReference type="SAM" id="Phobius"/>
    </source>
</evidence>
<name>A0A4C1Z1Z9_EUMVA</name>
<organism evidence="2 3">
    <name type="scientific">Eumeta variegata</name>
    <name type="common">Bagworm moth</name>
    <name type="synonym">Eumeta japonica</name>
    <dbReference type="NCBI Taxonomy" id="151549"/>
    <lineage>
        <taxon>Eukaryota</taxon>
        <taxon>Metazoa</taxon>
        <taxon>Ecdysozoa</taxon>
        <taxon>Arthropoda</taxon>
        <taxon>Hexapoda</taxon>
        <taxon>Insecta</taxon>
        <taxon>Pterygota</taxon>
        <taxon>Neoptera</taxon>
        <taxon>Endopterygota</taxon>
        <taxon>Lepidoptera</taxon>
        <taxon>Glossata</taxon>
        <taxon>Ditrysia</taxon>
        <taxon>Tineoidea</taxon>
        <taxon>Psychidae</taxon>
        <taxon>Oiketicinae</taxon>
        <taxon>Eumeta</taxon>
    </lineage>
</organism>
<keyword evidence="1" id="KW-0812">Transmembrane</keyword>
<proteinExistence type="predicted"/>
<comment type="caution">
    <text evidence="2">The sequence shown here is derived from an EMBL/GenBank/DDBJ whole genome shotgun (WGS) entry which is preliminary data.</text>
</comment>
<keyword evidence="3" id="KW-1185">Reference proteome</keyword>
<keyword evidence="1" id="KW-0472">Membrane</keyword>
<keyword evidence="1" id="KW-1133">Transmembrane helix</keyword>
<evidence type="ECO:0000313" key="2">
    <source>
        <dbReference type="EMBL" id="GBP81560.1"/>
    </source>
</evidence>